<dbReference type="RefSeq" id="WP_209898147.1">
    <property type="nucleotide sequence ID" value="NZ_BAAAJW010000008.1"/>
</dbReference>
<dbReference type="PANTHER" id="PTHR47572:SF4">
    <property type="entry name" value="LACTONASE DRP35"/>
    <property type="match status" value="1"/>
</dbReference>
<sequence length="303" mass="32078">MRQHQTAQRVLQVTSPHEATGMTLLEGPTFDGQGRLHLVDVTAPAGAPKVMRIDLDTEEITPLVTEGNGAFTSAQWGPQDGRLYLTDYASGQIISVTAEGEDARTVFSGEVEGRAMHPDDLAFDEAGNMFVSDSSPTVYPDAAPTGRVVRIDAETSAATVLADNQPNPNGISLDRDGALWISQLDANRIDRLLLNQDRIAVTTGHTAIHVDGGPSQADSNAIDADGNIYQASHGIPRILVYGPDGTHRATIDIPAEHEGLESATNLAIRPGTQKAFVTVSGPAGGFIYRFDALAEGTRQSNGG</sequence>
<keyword evidence="5" id="KW-1185">Reference proteome</keyword>
<dbReference type="PANTHER" id="PTHR47572">
    <property type="entry name" value="LIPOPROTEIN-RELATED"/>
    <property type="match status" value="1"/>
</dbReference>
<dbReference type="Proteomes" id="UP001519290">
    <property type="component" value="Unassembled WGS sequence"/>
</dbReference>
<dbReference type="SUPFAM" id="SSF63829">
    <property type="entry name" value="Calcium-dependent phosphotriesterase"/>
    <property type="match status" value="1"/>
</dbReference>
<dbReference type="Pfam" id="PF08450">
    <property type="entry name" value="SGL"/>
    <property type="match status" value="1"/>
</dbReference>
<reference evidence="4 5" key="1">
    <citation type="submission" date="2021-03" db="EMBL/GenBank/DDBJ databases">
        <title>Sequencing the genomes of 1000 actinobacteria strains.</title>
        <authorList>
            <person name="Klenk H.-P."/>
        </authorList>
    </citation>
    <scope>NUCLEOTIDE SEQUENCE [LARGE SCALE GENOMIC DNA]</scope>
    <source>
        <strain evidence="4 5">DSM 14566</strain>
    </source>
</reference>
<dbReference type="Gene3D" id="2.120.10.30">
    <property type="entry name" value="TolB, C-terminal domain"/>
    <property type="match status" value="1"/>
</dbReference>
<evidence type="ECO:0000256" key="1">
    <source>
        <dbReference type="ARBA" id="ARBA00008853"/>
    </source>
</evidence>
<evidence type="ECO:0000259" key="3">
    <source>
        <dbReference type="Pfam" id="PF08450"/>
    </source>
</evidence>
<keyword evidence="2 4" id="KW-0378">Hydrolase</keyword>
<dbReference type="GO" id="GO:0016787">
    <property type="term" value="F:hydrolase activity"/>
    <property type="evidence" value="ECO:0007669"/>
    <property type="project" value="UniProtKB-KW"/>
</dbReference>
<dbReference type="InterPro" id="IPR013658">
    <property type="entry name" value="SGL"/>
</dbReference>
<accession>A0ABS4WVY3</accession>
<organism evidence="4 5">
    <name type="scientific">Brachybacterium sacelli</name>
    <dbReference type="NCBI Taxonomy" id="173364"/>
    <lineage>
        <taxon>Bacteria</taxon>
        <taxon>Bacillati</taxon>
        <taxon>Actinomycetota</taxon>
        <taxon>Actinomycetes</taxon>
        <taxon>Micrococcales</taxon>
        <taxon>Dermabacteraceae</taxon>
        <taxon>Brachybacterium</taxon>
    </lineage>
</organism>
<gene>
    <name evidence="4" type="ORF">JOF43_000311</name>
</gene>
<comment type="caution">
    <text evidence="4">The sequence shown here is derived from an EMBL/GenBank/DDBJ whole genome shotgun (WGS) entry which is preliminary data.</text>
</comment>
<proteinExistence type="inferred from homology"/>
<evidence type="ECO:0000313" key="5">
    <source>
        <dbReference type="Proteomes" id="UP001519290"/>
    </source>
</evidence>
<dbReference type="EMBL" id="JAGIOD010000001">
    <property type="protein sequence ID" value="MBP2380354.1"/>
    <property type="molecule type" value="Genomic_DNA"/>
</dbReference>
<evidence type="ECO:0000313" key="4">
    <source>
        <dbReference type="EMBL" id="MBP2380354.1"/>
    </source>
</evidence>
<protein>
    <submittedName>
        <fullName evidence="4">Lactonase</fullName>
        <ecNumber evidence="4">3.1.1.-</ecNumber>
    </submittedName>
</protein>
<comment type="similarity">
    <text evidence="1">Belongs to the SMP-30/CGR1 family.</text>
</comment>
<feature type="domain" description="SMP-30/Gluconolactonase/LRE-like region" evidence="3">
    <location>
        <begin position="26"/>
        <end position="257"/>
    </location>
</feature>
<dbReference type="InterPro" id="IPR051262">
    <property type="entry name" value="SMP-30/CGR1_Lactonase"/>
</dbReference>
<name>A0ABS4WVY3_9MICO</name>
<evidence type="ECO:0000256" key="2">
    <source>
        <dbReference type="ARBA" id="ARBA00022801"/>
    </source>
</evidence>
<dbReference type="InterPro" id="IPR011042">
    <property type="entry name" value="6-blade_b-propeller_TolB-like"/>
</dbReference>
<dbReference type="EC" id="3.1.1.-" evidence="4"/>